<dbReference type="InterPro" id="IPR003439">
    <property type="entry name" value="ABC_transporter-like_ATP-bd"/>
</dbReference>
<organism evidence="7 8">
    <name type="scientific">Bordetella pseudohinzii</name>
    <dbReference type="NCBI Taxonomy" id="1331258"/>
    <lineage>
        <taxon>Bacteria</taxon>
        <taxon>Pseudomonadati</taxon>
        <taxon>Pseudomonadota</taxon>
        <taxon>Betaproteobacteria</taxon>
        <taxon>Burkholderiales</taxon>
        <taxon>Alcaligenaceae</taxon>
        <taxon>Bordetella</taxon>
    </lineage>
</organism>
<name>A0A0J6C6P0_9BORD</name>
<dbReference type="AlphaFoldDB" id="A0A0J6C6P0"/>
<evidence type="ECO:0000259" key="5">
    <source>
        <dbReference type="PROSITE" id="PS50893"/>
    </source>
</evidence>
<keyword evidence="2" id="KW-1003">Cell membrane</keyword>
<reference evidence="7 8" key="1">
    <citation type="submission" date="2015-09" db="EMBL/GenBank/DDBJ databases">
        <authorList>
            <person name="Jackson K.R."/>
            <person name="Lunt B.L."/>
            <person name="Fisher J.N.B."/>
            <person name="Gardner A.V."/>
            <person name="Bailey M.E."/>
            <person name="Deus L.M."/>
            <person name="Earl A.S."/>
            <person name="Gibby P.D."/>
            <person name="Hartmann K.A."/>
            <person name="Liu J.E."/>
            <person name="Manci A.M."/>
            <person name="Nielsen D.A."/>
            <person name="Solomon M.B."/>
            <person name="Breakwell D.P."/>
            <person name="Burnett S.H."/>
            <person name="Grose J.H."/>
        </authorList>
    </citation>
    <scope>NUCLEOTIDE SEQUENCE [LARGE SCALE GENOMIC DNA]</scope>
    <source>
        <strain evidence="7 8">2789STDY5608636</strain>
    </source>
</reference>
<dbReference type="GO" id="GO:0016887">
    <property type="term" value="F:ATP hydrolysis activity"/>
    <property type="evidence" value="ECO:0007669"/>
    <property type="project" value="InterPro"/>
</dbReference>
<dbReference type="KEGG" id="bpdz:BBN53_01010"/>
<dbReference type="InterPro" id="IPR027417">
    <property type="entry name" value="P-loop_NTPase"/>
</dbReference>
<dbReference type="EC" id="3.6.3.-" evidence="7"/>
<dbReference type="SUPFAM" id="SSF52540">
    <property type="entry name" value="P-loop containing nucleoside triphosphate hydrolases"/>
    <property type="match status" value="1"/>
</dbReference>
<keyword evidence="7" id="KW-0378">Hydrolase</keyword>
<evidence type="ECO:0000256" key="1">
    <source>
        <dbReference type="ARBA" id="ARBA00022448"/>
    </source>
</evidence>
<accession>A0A0M7E682</accession>
<evidence type="ECO:0000313" key="8">
    <source>
        <dbReference type="Proteomes" id="UP000053096"/>
    </source>
</evidence>
<evidence type="ECO:0000256" key="2">
    <source>
        <dbReference type="ARBA" id="ARBA00022475"/>
    </source>
</evidence>
<evidence type="ECO:0000313" key="7">
    <source>
        <dbReference type="EMBL" id="CUI62152.1"/>
    </source>
</evidence>
<dbReference type="GO" id="GO:0005886">
    <property type="term" value="C:plasma membrane"/>
    <property type="evidence" value="ECO:0007669"/>
    <property type="project" value="TreeGrafter"/>
</dbReference>
<dbReference type="PANTHER" id="PTHR45772">
    <property type="entry name" value="CONSERVED COMPONENT OF ABC TRANSPORTER FOR NATURAL AMINO ACIDS-RELATED"/>
    <property type="match status" value="1"/>
</dbReference>
<dbReference type="Pfam" id="PF12399">
    <property type="entry name" value="BCA_ABC_TP_C"/>
    <property type="match status" value="1"/>
</dbReference>
<dbReference type="OrthoDB" id="9805514at2"/>
<evidence type="ECO:0000256" key="4">
    <source>
        <dbReference type="ARBA" id="ARBA00022840"/>
    </source>
</evidence>
<dbReference type="InterPro" id="IPR051120">
    <property type="entry name" value="ABC_AA/LPS_Transport"/>
</dbReference>
<dbReference type="RefSeq" id="WP_043210421.1">
    <property type="nucleotide sequence ID" value="NZ_CAJGUP010000210.1"/>
</dbReference>
<keyword evidence="3" id="KW-0547">Nucleotide-binding</keyword>
<keyword evidence="2" id="KW-0472">Membrane</keyword>
<accession>A0A0J6C6P0</accession>
<evidence type="ECO:0000313" key="6">
    <source>
        <dbReference type="EMBL" id="ANY14590.1"/>
    </source>
</evidence>
<dbReference type="EMBL" id="CP016440">
    <property type="protein sequence ID" value="ANY14590.1"/>
    <property type="molecule type" value="Genomic_DNA"/>
</dbReference>
<dbReference type="CDD" id="cd03219">
    <property type="entry name" value="ABC_Mj1267_LivG_branched"/>
    <property type="match status" value="1"/>
</dbReference>
<keyword evidence="1" id="KW-0813">Transport</keyword>
<keyword evidence="4 7" id="KW-0067">ATP-binding</keyword>
<feature type="domain" description="ABC transporter" evidence="5">
    <location>
        <begin position="5"/>
        <end position="237"/>
    </location>
</feature>
<reference evidence="6 9" key="2">
    <citation type="submission" date="2016-07" db="EMBL/GenBank/DDBJ databases">
        <title>Complete genome sequences of Bordetella pseudohinzii.</title>
        <authorList>
            <person name="Spilker T."/>
            <person name="Darrah R."/>
            <person name="LiPuma J.J."/>
        </authorList>
    </citation>
    <scope>NUCLEOTIDE SEQUENCE [LARGE SCALE GENOMIC DNA]</scope>
    <source>
        <strain evidence="6 9">HI4681</strain>
    </source>
</reference>
<gene>
    <name evidence="7" type="primary">lptB_5</name>
    <name evidence="6" type="ORF">BBN53_01010</name>
    <name evidence="7" type="ORF">ERS370011_01448</name>
</gene>
<protein>
    <submittedName>
        <fullName evidence="6">ABC transporter ATP-binding protein</fullName>
    </submittedName>
    <submittedName>
        <fullName evidence="7">Lipopolysaccharide export system ATP-binding protein LptB</fullName>
        <ecNumber evidence="7">3.6.3.-</ecNumber>
    </submittedName>
</protein>
<dbReference type="InterPro" id="IPR032823">
    <property type="entry name" value="BCA_ABC_TP_C"/>
</dbReference>
<dbReference type="GO" id="GO:0005524">
    <property type="term" value="F:ATP binding"/>
    <property type="evidence" value="ECO:0007669"/>
    <property type="project" value="UniProtKB-KW"/>
</dbReference>
<proteinExistence type="predicted"/>
<dbReference type="Proteomes" id="UP000053096">
    <property type="component" value="Unassembled WGS sequence"/>
</dbReference>
<sequence length="243" mass="26530">MNANLIASNLTVRFGGLVAVNDVSFSIRPKEIIGLIGPNGAGKTTLFSMLVGLYRPTSGRIHFDGKRIDRKRPHVIARQGMTKTFQNTALFPEMSLLENVTTAGLLHHNLADARALAWDCLDKVGLRAEAHADVDDLTFPQKALGEVARALATQPRILLLDEVMAALTPPEMDTVMATLRELRDRDGLTLIVVEHHMRAIMRLCERLLVLNFGRLIADGTPAEVSANPDVISAYLGGSHAQHT</sequence>
<dbReference type="SMART" id="SM00382">
    <property type="entry name" value="AAA"/>
    <property type="match status" value="1"/>
</dbReference>
<dbReference type="Proteomes" id="UP000092950">
    <property type="component" value="Chromosome"/>
</dbReference>
<dbReference type="Gene3D" id="3.40.50.300">
    <property type="entry name" value="P-loop containing nucleotide triphosphate hydrolases"/>
    <property type="match status" value="1"/>
</dbReference>
<dbReference type="Pfam" id="PF00005">
    <property type="entry name" value="ABC_tran"/>
    <property type="match status" value="1"/>
</dbReference>
<dbReference type="InterPro" id="IPR003593">
    <property type="entry name" value="AAA+_ATPase"/>
</dbReference>
<keyword evidence="9" id="KW-1185">Reference proteome</keyword>
<dbReference type="EMBL" id="CYTV01000003">
    <property type="protein sequence ID" value="CUI62152.1"/>
    <property type="molecule type" value="Genomic_DNA"/>
</dbReference>
<evidence type="ECO:0000256" key="3">
    <source>
        <dbReference type="ARBA" id="ARBA00022741"/>
    </source>
</evidence>
<dbReference type="PROSITE" id="PS50893">
    <property type="entry name" value="ABC_TRANSPORTER_2"/>
    <property type="match status" value="1"/>
</dbReference>
<dbReference type="PANTHER" id="PTHR45772:SF4">
    <property type="entry name" value="ABC TRANSPORTER ATP-BINDING PROTEIN"/>
    <property type="match status" value="1"/>
</dbReference>
<evidence type="ECO:0000313" key="9">
    <source>
        <dbReference type="Proteomes" id="UP000092950"/>
    </source>
</evidence>